<feature type="transmembrane region" description="Helical" evidence="1">
    <location>
        <begin position="96"/>
        <end position="123"/>
    </location>
</feature>
<gene>
    <name evidence="2" type="ORF">AWH51_13965</name>
</gene>
<keyword evidence="1" id="KW-1133">Transmembrane helix</keyword>
<organism evidence="2 3">
    <name type="scientific">Clavibacter tessellarius</name>
    <dbReference type="NCBI Taxonomy" id="31965"/>
    <lineage>
        <taxon>Bacteria</taxon>
        <taxon>Bacillati</taxon>
        <taxon>Actinomycetota</taxon>
        <taxon>Actinomycetes</taxon>
        <taxon>Micrococcales</taxon>
        <taxon>Microbacteriaceae</taxon>
        <taxon>Clavibacter</taxon>
    </lineage>
</organism>
<evidence type="ECO:0000313" key="2">
    <source>
        <dbReference type="EMBL" id="KZC94310.1"/>
    </source>
</evidence>
<dbReference type="OrthoDB" id="5024074at2"/>
<dbReference type="STRING" id="31965.AWH51_13965"/>
<protein>
    <submittedName>
        <fullName evidence="2">Uncharacterized protein</fullName>
    </submittedName>
</protein>
<keyword evidence="1" id="KW-0472">Membrane</keyword>
<proteinExistence type="predicted"/>
<accession>A0A154UYU7</accession>
<dbReference type="AlphaFoldDB" id="A0A154UYU7"/>
<feature type="transmembrane region" description="Helical" evidence="1">
    <location>
        <begin position="16"/>
        <end position="39"/>
    </location>
</feature>
<evidence type="ECO:0000313" key="3">
    <source>
        <dbReference type="Proteomes" id="UP000076218"/>
    </source>
</evidence>
<comment type="caution">
    <text evidence="2">The sequence shown here is derived from an EMBL/GenBank/DDBJ whole genome shotgun (WGS) entry which is preliminary data.</text>
</comment>
<dbReference type="EMBL" id="LQXA01000046">
    <property type="protein sequence ID" value="KZC94310.1"/>
    <property type="molecule type" value="Genomic_DNA"/>
</dbReference>
<dbReference type="RefSeq" id="WP_063072339.1">
    <property type="nucleotide sequence ID" value="NZ_LQXA01000046.1"/>
</dbReference>
<evidence type="ECO:0000256" key="1">
    <source>
        <dbReference type="SAM" id="Phobius"/>
    </source>
</evidence>
<keyword evidence="1" id="KW-0812">Transmembrane</keyword>
<dbReference type="Proteomes" id="UP000076218">
    <property type="component" value="Unassembled WGS sequence"/>
</dbReference>
<sequence length="131" mass="13639">MTDAPEDPRTRWRSSWLLAAFVTCAAIGVPIMTAAWTAIPFADEEDSESARHGFAPSGPGLLIVTLVFIAMAHLVGWGLLRGIASGAPGGSRRHTMLALWTAAAVSAAGLVGALALTGGQLFAPYPRPFIP</sequence>
<feature type="transmembrane region" description="Helical" evidence="1">
    <location>
        <begin position="59"/>
        <end position="84"/>
    </location>
</feature>
<name>A0A154UYU7_9MICO</name>
<reference evidence="2 3" key="1">
    <citation type="submission" date="2016-01" db="EMBL/GenBank/DDBJ databases">
        <title>Draft genome sequence of Clavibacter michiganensis subsp. tessellarius DOAB 609.</title>
        <authorList>
            <person name="Tambong J.T."/>
        </authorList>
    </citation>
    <scope>NUCLEOTIDE SEQUENCE [LARGE SCALE GENOMIC DNA]</scope>
    <source>
        <strain evidence="2 3">DOAB 609</strain>
    </source>
</reference>